<dbReference type="EMBL" id="JAJUOS010000016">
    <property type="protein sequence ID" value="MCE5975046.1"/>
    <property type="molecule type" value="Genomic_DNA"/>
</dbReference>
<evidence type="ECO:0008006" key="3">
    <source>
        <dbReference type="Google" id="ProtNLM"/>
    </source>
</evidence>
<dbReference type="SUPFAM" id="SSF158791">
    <property type="entry name" value="MgtE N-terminal domain-like"/>
    <property type="match status" value="1"/>
</dbReference>
<gene>
    <name evidence="1" type="ORF">LZA78_16325</name>
</gene>
<reference evidence="1 2" key="1">
    <citation type="submission" date="2021-12" db="EMBL/GenBank/DDBJ databases">
        <title>Sinirhodobacter sp. WL0062 is a bacterium isolated from seawater.</title>
        <authorList>
            <person name="Wang L."/>
            <person name="He W."/>
            <person name="Zhang D.-F."/>
        </authorList>
    </citation>
    <scope>NUCLEOTIDE SEQUENCE [LARGE SCALE GENOMIC DNA]</scope>
    <source>
        <strain evidence="1 2">WL0062</strain>
    </source>
</reference>
<dbReference type="Proteomes" id="UP001521181">
    <property type="component" value="Unassembled WGS sequence"/>
</dbReference>
<sequence length="186" mass="19451">MTARRRGRAARGGMAFIALLFLGSALIRFGVGVGAAFARAPAEAAAECPADGGTIALLADLQAREHGLIEREGRLADREKAQELAQQAIEERLTDLIAAEEKLARTVAIADGAAEGDVARLITLYENMKPKEAAPLFAEMAPEFAAGFLARMRPDAAAAVLAGLEPKAAYTISVVLAGRNANAPKN</sequence>
<accession>A0ABS8YZ28</accession>
<dbReference type="RefSeq" id="WP_233677980.1">
    <property type="nucleotide sequence ID" value="NZ_JAJUOS010000016.1"/>
</dbReference>
<protein>
    <recommendedName>
        <fullName evidence="3">Magnesium transporter MgtE intracellular domain-containing protein</fullName>
    </recommendedName>
</protein>
<name>A0ABS8YZ28_9RHOB</name>
<keyword evidence="2" id="KW-1185">Reference proteome</keyword>
<organism evidence="1 2">
    <name type="scientific">Rhodobacter flavimaris</name>
    <dbReference type="NCBI Taxonomy" id="2907145"/>
    <lineage>
        <taxon>Bacteria</taxon>
        <taxon>Pseudomonadati</taxon>
        <taxon>Pseudomonadota</taxon>
        <taxon>Alphaproteobacteria</taxon>
        <taxon>Rhodobacterales</taxon>
        <taxon>Rhodobacter group</taxon>
        <taxon>Rhodobacter</taxon>
    </lineage>
</organism>
<proteinExistence type="predicted"/>
<evidence type="ECO:0000313" key="1">
    <source>
        <dbReference type="EMBL" id="MCE5975046.1"/>
    </source>
</evidence>
<comment type="caution">
    <text evidence="1">The sequence shown here is derived from an EMBL/GenBank/DDBJ whole genome shotgun (WGS) entry which is preliminary data.</text>
</comment>
<evidence type="ECO:0000313" key="2">
    <source>
        <dbReference type="Proteomes" id="UP001521181"/>
    </source>
</evidence>